<protein>
    <submittedName>
        <fullName evidence="1">Uncharacterized protein</fullName>
    </submittedName>
</protein>
<proteinExistence type="predicted"/>
<reference evidence="1" key="1">
    <citation type="submission" date="2022-10" db="EMBL/GenBank/DDBJ databases">
        <title>Puccinia triticina Genome sequencing and assembly.</title>
        <authorList>
            <person name="Li C."/>
        </authorList>
    </citation>
    <scope>NUCLEOTIDE SEQUENCE</scope>
    <source>
        <strain evidence="1">Pt15</strain>
    </source>
</reference>
<evidence type="ECO:0000313" key="1">
    <source>
        <dbReference type="EMBL" id="WAQ82690.1"/>
    </source>
</evidence>
<sequence length="292" mass="30520">MEKLFTMSKILLTSRTIWPFDFDLIEARPSETSLTCLFKSEAAAFPVIGGAGCPNFRAGVPPVANKAADLDVVFGAAPPLTGCRLPAPVDNKAAESTFGFGVPLPPLLPPGCGLPVDPAANKAADWGFVFGTDPGLVFGVGVPLPPPVRCGFPLPPAENKATDWGFVFGAGAGFVFGTDAGCAFGAGVLPPPVGFPLPPPPPVFPLPPPPPPEFCFCVCPPLPPPPLPPPPLPFAGRGDRFSMIHLRATVSVVFIRAPPSRFSSILSLRRTRACRVPSRLSSTIGLNTVRLE</sequence>
<dbReference type="RefSeq" id="XP_053018245.1">
    <property type="nucleotide sequence ID" value="XM_053167518.1"/>
</dbReference>
<dbReference type="GeneID" id="77808402"/>
<evidence type="ECO:0000313" key="2">
    <source>
        <dbReference type="Proteomes" id="UP001164743"/>
    </source>
</evidence>
<dbReference type="EMBL" id="CP110423">
    <property type="protein sequence ID" value="WAQ82690.1"/>
    <property type="molecule type" value="Genomic_DNA"/>
</dbReference>
<gene>
    <name evidence="1" type="ORF">PtA15_3A53</name>
</gene>
<dbReference type="Proteomes" id="UP001164743">
    <property type="component" value="Chromosome 3A"/>
</dbReference>
<organism evidence="1 2">
    <name type="scientific">Puccinia triticina</name>
    <dbReference type="NCBI Taxonomy" id="208348"/>
    <lineage>
        <taxon>Eukaryota</taxon>
        <taxon>Fungi</taxon>
        <taxon>Dikarya</taxon>
        <taxon>Basidiomycota</taxon>
        <taxon>Pucciniomycotina</taxon>
        <taxon>Pucciniomycetes</taxon>
        <taxon>Pucciniales</taxon>
        <taxon>Pucciniaceae</taxon>
        <taxon>Puccinia</taxon>
    </lineage>
</organism>
<name>A0ABY7CC51_9BASI</name>
<keyword evidence="2" id="KW-1185">Reference proteome</keyword>
<accession>A0ABY7CC51</accession>